<accession>A0A380YIT6</accession>
<sequence length="291" mass="33712">MNNEFPFFSIVIPTYNHGHFIKQCLESVLNQTYTHWEIIVVNNYSEDNTVEVVESLSDKRIRLINFSNAGIIAASRNKGIELANGDWICFLDSDDLFYPNKLEELLRSVMNFDVIYHDLDIYSDSKLMWKKKVKGRELKGNIEKDLIINGNALPCSSVAVRKDILNAVSGFSEDKSLFAVEDSDCWIRIARITSRFKYINKALGKYWVGNNTSVSVKQINREQNLFNAHCYMLSEVEQEKAQKNMFYRQARIFHKLKKYKKAMGKYQDSISGLTPLRSIVMYCVSMLHIKV</sequence>
<dbReference type="GeneID" id="93070650"/>
<dbReference type="Gene3D" id="3.90.550.10">
    <property type="entry name" value="Spore Coat Polysaccharide Biosynthesis Protein SpsA, Chain A"/>
    <property type="match status" value="1"/>
</dbReference>
<keyword evidence="2" id="KW-0328">Glycosyltransferase</keyword>
<gene>
    <name evidence="2" type="primary">hyaD_1</name>
    <name evidence="2" type="ORF">NCTC11155_00712</name>
</gene>
<dbReference type="Proteomes" id="UP000254424">
    <property type="component" value="Unassembled WGS sequence"/>
</dbReference>
<evidence type="ECO:0000313" key="3">
    <source>
        <dbReference type="Proteomes" id="UP000254424"/>
    </source>
</evidence>
<dbReference type="PANTHER" id="PTHR43685:SF11">
    <property type="entry name" value="GLYCOSYLTRANSFERASE TAGX-RELATED"/>
    <property type="match status" value="1"/>
</dbReference>
<dbReference type="AlphaFoldDB" id="A0A380YIT6"/>
<feature type="domain" description="Glycosyltransferase 2-like" evidence="1">
    <location>
        <begin position="9"/>
        <end position="134"/>
    </location>
</feature>
<dbReference type="RefSeq" id="WP_004289867.1">
    <property type="nucleotide sequence ID" value="NZ_CABKNQ010000019.1"/>
</dbReference>
<evidence type="ECO:0000259" key="1">
    <source>
        <dbReference type="Pfam" id="PF00535"/>
    </source>
</evidence>
<protein>
    <submittedName>
        <fullName evidence="2">Glycosyl transferase 2</fullName>
        <ecNumber evidence="2">2.4.1.212</ecNumber>
    </submittedName>
</protein>
<dbReference type="GO" id="GO:0050501">
    <property type="term" value="F:hyaluronan synthase activity"/>
    <property type="evidence" value="ECO:0007669"/>
    <property type="project" value="UniProtKB-EC"/>
</dbReference>
<dbReference type="InterPro" id="IPR050834">
    <property type="entry name" value="Glycosyltransf_2"/>
</dbReference>
<organism evidence="2 3">
    <name type="scientific">Bacteroides eggerthii</name>
    <dbReference type="NCBI Taxonomy" id="28111"/>
    <lineage>
        <taxon>Bacteria</taxon>
        <taxon>Pseudomonadati</taxon>
        <taxon>Bacteroidota</taxon>
        <taxon>Bacteroidia</taxon>
        <taxon>Bacteroidales</taxon>
        <taxon>Bacteroidaceae</taxon>
        <taxon>Bacteroides</taxon>
    </lineage>
</organism>
<reference evidence="2 3" key="1">
    <citation type="submission" date="2018-06" db="EMBL/GenBank/DDBJ databases">
        <authorList>
            <consortium name="Pathogen Informatics"/>
            <person name="Doyle S."/>
        </authorList>
    </citation>
    <scope>NUCLEOTIDE SEQUENCE [LARGE SCALE GENOMIC DNA]</scope>
    <source>
        <strain evidence="2 3">NCTC11155</strain>
    </source>
</reference>
<dbReference type="STRING" id="483216.BACEGG_01572"/>
<dbReference type="InterPro" id="IPR029044">
    <property type="entry name" value="Nucleotide-diphossugar_trans"/>
</dbReference>
<keyword evidence="2" id="KW-0808">Transferase</keyword>
<dbReference type="Pfam" id="PF00535">
    <property type="entry name" value="Glycos_transf_2"/>
    <property type="match status" value="1"/>
</dbReference>
<dbReference type="OrthoDB" id="9802649at2"/>
<dbReference type="EC" id="2.4.1.212" evidence="2"/>
<dbReference type="SUPFAM" id="SSF53448">
    <property type="entry name" value="Nucleotide-diphospho-sugar transferases"/>
    <property type="match status" value="1"/>
</dbReference>
<evidence type="ECO:0000313" key="2">
    <source>
        <dbReference type="EMBL" id="SUV28759.1"/>
    </source>
</evidence>
<dbReference type="PANTHER" id="PTHR43685">
    <property type="entry name" value="GLYCOSYLTRANSFERASE"/>
    <property type="match status" value="1"/>
</dbReference>
<dbReference type="InterPro" id="IPR001173">
    <property type="entry name" value="Glyco_trans_2-like"/>
</dbReference>
<name>A0A380YIT6_9BACE</name>
<proteinExistence type="predicted"/>
<dbReference type="EMBL" id="UFSX01000001">
    <property type="protein sequence ID" value="SUV28759.1"/>
    <property type="molecule type" value="Genomic_DNA"/>
</dbReference>